<accession>A0A7Z2JFU0</accession>
<keyword evidence="2" id="KW-1185">Reference proteome</keyword>
<dbReference type="EMBL" id="CP046914">
    <property type="protein sequence ID" value="QGZ63096.1"/>
    <property type="molecule type" value="Genomic_DNA"/>
</dbReference>
<dbReference type="AlphaFoldDB" id="A0A7Z2JFU0"/>
<name>A0A7Z2JFU0_9BURK</name>
<dbReference type="OrthoDB" id="9112106at2"/>
<evidence type="ECO:0000313" key="1">
    <source>
        <dbReference type="EMBL" id="QGZ63096.1"/>
    </source>
</evidence>
<reference evidence="1 2" key="1">
    <citation type="submission" date="2019-12" db="EMBL/GenBank/DDBJ databases">
        <title>Paraburkholderia acidiphila 7Q-K02 sp. nov and Paraburkholderia acidisoli DHF22 sp. nov., two strains isolated from forest soil.</title>
        <authorList>
            <person name="Gao Z."/>
            <person name="Qiu L."/>
        </authorList>
    </citation>
    <scope>NUCLEOTIDE SEQUENCE [LARGE SCALE GENOMIC DNA]</scope>
    <source>
        <strain evidence="1 2">DHF22</strain>
    </source>
</reference>
<dbReference type="KEGG" id="pacs:FAZ98_14840"/>
<organism evidence="1 2">
    <name type="scientific">Paraburkholderia acidisoli</name>
    <dbReference type="NCBI Taxonomy" id="2571748"/>
    <lineage>
        <taxon>Bacteria</taxon>
        <taxon>Pseudomonadati</taxon>
        <taxon>Pseudomonadota</taxon>
        <taxon>Betaproteobacteria</taxon>
        <taxon>Burkholderiales</taxon>
        <taxon>Burkholderiaceae</taxon>
        <taxon>Paraburkholderia</taxon>
    </lineage>
</organism>
<proteinExistence type="predicted"/>
<dbReference type="Proteomes" id="UP000433577">
    <property type="component" value="Chromosome 2"/>
</dbReference>
<gene>
    <name evidence="1" type="ORF">FAZ98_14840</name>
</gene>
<sequence>MKRWQSVVAIALLGFATCARPYTIKTYHGAGASRVEACSLAKASALSPHEEVAHGRMLKVSRCECNQATTSPPWHCLVQSVHDK</sequence>
<protein>
    <submittedName>
        <fullName evidence="1">Uncharacterized protein</fullName>
    </submittedName>
</protein>
<dbReference type="RefSeq" id="WP_158952090.1">
    <property type="nucleotide sequence ID" value="NZ_CP046914.1"/>
</dbReference>
<evidence type="ECO:0000313" key="2">
    <source>
        <dbReference type="Proteomes" id="UP000433577"/>
    </source>
</evidence>